<dbReference type="Pfam" id="PF07248">
    <property type="entry name" value="DUF1431"/>
    <property type="match status" value="1"/>
</dbReference>
<evidence type="ECO:0000313" key="3">
    <source>
        <dbReference type="Proteomes" id="UP001431783"/>
    </source>
</evidence>
<gene>
    <name evidence="2" type="ORF">WA026_011132</name>
</gene>
<proteinExistence type="predicted"/>
<reference evidence="2 3" key="1">
    <citation type="submission" date="2023-03" db="EMBL/GenBank/DDBJ databases">
        <title>Genome insight into feeding habits of ladybird beetles.</title>
        <authorList>
            <person name="Li H.-S."/>
            <person name="Huang Y.-H."/>
            <person name="Pang H."/>
        </authorList>
    </citation>
    <scope>NUCLEOTIDE SEQUENCE [LARGE SCALE GENOMIC DNA]</scope>
    <source>
        <strain evidence="2">SYSU_2023b</strain>
        <tissue evidence="2">Whole body</tissue>
    </source>
</reference>
<accession>A0AAW1U4Y3</accession>
<dbReference type="AlphaFoldDB" id="A0AAW1U4Y3"/>
<dbReference type="InterPro" id="IPR006611">
    <property type="entry name" value="DUF1431_DROsp"/>
</dbReference>
<evidence type="ECO:0000313" key="2">
    <source>
        <dbReference type="EMBL" id="KAK9876015.1"/>
    </source>
</evidence>
<comment type="caution">
    <text evidence="2">The sequence shown here is derived from an EMBL/GenBank/DDBJ whole genome shotgun (WGS) entry which is preliminary data.</text>
</comment>
<keyword evidence="3" id="KW-1185">Reference proteome</keyword>
<feature type="compositionally biased region" description="Basic and acidic residues" evidence="1">
    <location>
        <begin position="609"/>
        <end position="618"/>
    </location>
</feature>
<feature type="compositionally biased region" description="Polar residues" evidence="1">
    <location>
        <begin position="69"/>
        <end position="87"/>
    </location>
</feature>
<protein>
    <submittedName>
        <fullName evidence="2">Uncharacterized protein</fullName>
    </submittedName>
</protein>
<feature type="region of interest" description="Disordered" evidence="1">
    <location>
        <begin position="69"/>
        <end position="94"/>
    </location>
</feature>
<dbReference type="EMBL" id="JARQZJ010000035">
    <property type="protein sequence ID" value="KAK9876015.1"/>
    <property type="molecule type" value="Genomic_DNA"/>
</dbReference>
<feature type="region of interest" description="Disordered" evidence="1">
    <location>
        <begin position="599"/>
        <end position="618"/>
    </location>
</feature>
<name>A0AAW1U4Y3_9CUCU</name>
<sequence length="618" mass="70349">MALRICSTLNKGAPGSCMRLLSNNVPQMAVYKVPEESMPTSQKEKECSETTWGRNDECQLKVVRPLIASNQRTTPSDNPRSWSNAFETEQETEKRGIENKFLQPATMPKYCETPIFDHKFMQSIQEPQIKKAREITLNNSASQNILEVLKKKKNQNSYIKFIKMASSPFPDPIKAIFSPYTISDEEKARQMLDDHKMARMMSTQVEKGTFSSGLKDNIMKVSKQFHSSVPISAKMSSNSDGFCSRDQPQKRFYGASFSNNHKENLGEFRFGYQISKSATQQRLYSDKKCEKSEVCVDKQKCPKEKSCVAKKCDKIKIKGCPAVRGDGICKERIQEVKCTKIEAPYPSFSEKCYLEPKPRLSECEICPWSRKKNPNFKSKIKLPNRKFHTARASNITGSNLARNLEVLSADCSMCNSHAWTQKANLSQMHKSGRNTPKTDFYDIGKLGQIVSNLFKGNGCDKVDKDPTKCKKISPGPCKGAKLRKPMDYLKEHFEKSKVKEEKNESTSKCQSREVANDIQIFGYCLRRPTVMTEFLTQNSELMTNFRNGDDLGDFGVNKMKLSQILCSPGKGTEYPENCEKTYIDNTKKCPTGLTYKKTNKDRLKRKKPKETDPICEKK</sequence>
<organism evidence="2 3">
    <name type="scientific">Henosepilachna vigintioctopunctata</name>
    <dbReference type="NCBI Taxonomy" id="420089"/>
    <lineage>
        <taxon>Eukaryota</taxon>
        <taxon>Metazoa</taxon>
        <taxon>Ecdysozoa</taxon>
        <taxon>Arthropoda</taxon>
        <taxon>Hexapoda</taxon>
        <taxon>Insecta</taxon>
        <taxon>Pterygota</taxon>
        <taxon>Neoptera</taxon>
        <taxon>Endopterygota</taxon>
        <taxon>Coleoptera</taxon>
        <taxon>Polyphaga</taxon>
        <taxon>Cucujiformia</taxon>
        <taxon>Coccinelloidea</taxon>
        <taxon>Coccinellidae</taxon>
        <taxon>Epilachninae</taxon>
        <taxon>Epilachnini</taxon>
        <taxon>Henosepilachna</taxon>
    </lineage>
</organism>
<feature type="compositionally biased region" description="Basic residues" evidence="1">
    <location>
        <begin position="599"/>
        <end position="608"/>
    </location>
</feature>
<dbReference type="EMBL" id="JARQZJ010000035">
    <property type="protein sequence ID" value="KAK9876016.1"/>
    <property type="molecule type" value="Genomic_DNA"/>
</dbReference>
<dbReference type="Proteomes" id="UP001431783">
    <property type="component" value="Unassembled WGS sequence"/>
</dbReference>
<evidence type="ECO:0000256" key="1">
    <source>
        <dbReference type="SAM" id="MobiDB-lite"/>
    </source>
</evidence>